<evidence type="ECO:0000256" key="3">
    <source>
        <dbReference type="ARBA" id="ARBA00022692"/>
    </source>
</evidence>
<evidence type="ECO:0000256" key="8">
    <source>
        <dbReference type="SAM" id="MobiDB-lite"/>
    </source>
</evidence>
<dbReference type="GO" id="GO:0005886">
    <property type="term" value="C:plasma membrane"/>
    <property type="evidence" value="ECO:0007669"/>
    <property type="project" value="TreeGrafter"/>
</dbReference>
<evidence type="ECO:0000256" key="6">
    <source>
        <dbReference type="ARBA" id="ARBA00023136"/>
    </source>
</evidence>
<evidence type="ECO:0000256" key="1">
    <source>
        <dbReference type="ARBA" id="ARBA00004141"/>
    </source>
</evidence>
<dbReference type="Proteomes" id="UP001208570">
    <property type="component" value="Unassembled WGS sequence"/>
</dbReference>
<evidence type="ECO:0000256" key="4">
    <source>
        <dbReference type="ARBA" id="ARBA00022989"/>
    </source>
</evidence>
<gene>
    <name evidence="11" type="ORF">LSH36_179g00031</name>
</gene>
<comment type="caution">
    <text evidence="11">The sequence shown here is derived from an EMBL/GenBank/DDBJ whole genome shotgun (WGS) entry which is preliminary data.</text>
</comment>
<feature type="compositionally biased region" description="Polar residues" evidence="8">
    <location>
        <begin position="558"/>
        <end position="567"/>
    </location>
</feature>
<reference evidence="11" key="1">
    <citation type="journal article" date="2023" name="Mol. Biol. Evol.">
        <title>Third-Generation Sequencing Reveals the Adaptive Role of the Epigenome in Three Deep-Sea Polychaetes.</title>
        <authorList>
            <person name="Perez M."/>
            <person name="Aroh O."/>
            <person name="Sun Y."/>
            <person name="Lan Y."/>
            <person name="Juniper S.K."/>
            <person name="Young C.R."/>
            <person name="Angers B."/>
            <person name="Qian P.Y."/>
        </authorList>
    </citation>
    <scope>NUCLEOTIDE SEQUENCE</scope>
    <source>
        <strain evidence="11">P08H-3</strain>
    </source>
</reference>
<feature type="region of interest" description="Disordered" evidence="8">
    <location>
        <begin position="555"/>
        <end position="576"/>
    </location>
</feature>
<organism evidence="11 12">
    <name type="scientific">Paralvinella palmiformis</name>
    <dbReference type="NCBI Taxonomy" id="53620"/>
    <lineage>
        <taxon>Eukaryota</taxon>
        <taxon>Metazoa</taxon>
        <taxon>Spiralia</taxon>
        <taxon>Lophotrochozoa</taxon>
        <taxon>Annelida</taxon>
        <taxon>Polychaeta</taxon>
        <taxon>Sedentaria</taxon>
        <taxon>Canalipalpata</taxon>
        <taxon>Terebellida</taxon>
        <taxon>Terebelliformia</taxon>
        <taxon>Alvinellidae</taxon>
        <taxon>Paralvinella</taxon>
    </lineage>
</organism>
<feature type="transmembrane region" description="Helical" evidence="9">
    <location>
        <begin position="376"/>
        <end position="400"/>
    </location>
</feature>
<keyword evidence="12" id="KW-1185">Reference proteome</keyword>
<keyword evidence="2" id="KW-0813">Transport</keyword>
<proteinExistence type="predicted"/>
<dbReference type="InterPro" id="IPR002153">
    <property type="entry name" value="TRPC_channel"/>
</dbReference>
<dbReference type="PANTHER" id="PTHR10117:SF54">
    <property type="entry name" value="TRANSIENT RECEPTOR POTENTIAL-GAMMA PROTEIN"/>
    <property type="match status" value="1"/>
</dbReference>
<evidence type="ECO:0000313" key="12">
    <source>
        <dbReference type="Proteomes" id="UP001208570"/>
    </source>
</evidence>
<feature type="transmembrane region" description="Helical" evidence="9">
    <location>
        <begin position="273"/>
        <end position="295"/>
    </location>
</feature>
<feature type="transmembrane region" description="Helical" evidence="9">
    <location>
        <begin position="109"/>
        <end position="127"/>
    </location>
</feature>
<evidence type="ECO:0000313" key="11">
    <source>
        <dbReference type="EMBL" id="KAK2157982.1"/>
    </source>
</evidence>
<feature type="transmembrane region" description="Helical" evidence="9">
    <location>
        <begin position="147"/>
        <end position="166"/>
    </location>
</feature>
<dbReference type="GO" id="GO:0051480">
    <property type="term" value="P:regulation of cytosolic calcium ion concentration"/>
    <property type="evidence" value="ECO:0007669"/>
    <property type="project" value="TreeGrafter"/>
</dbReference>
<keyword evidence="6 9" id="KW-0472">Membrane</keyword>
<evidence type="ECO:0000256" key="2">
    <source>
        <dbReference type="ARBA" id="ARBA00022448"/>
    </source>
</evidence>
<feature type="transmembrane region" description="Helical" evidence="9">
    <location>
        <begin position="323"/>
        <end position="341"/>
    </location>
</feature>
<feature type="domain" description="Ion transport" evidence="10">
    <location>
        <begin position="233"/>
        <end position="408"/>
    </location>
</feature>
<dbReference type="AlphaFoldDB" id="A0AAD9JS75"/>
<evidence type="ECO:0000256" key="7">
    <source>
        <dbReference type="ARBA" id="ARBA00023303"/>
    </source>
</evidence>
<dbReference type="GO" id="GO:0070679">
    <property type="term" value="F:inositol 1,4,5 trisphosphate binding"/>
    <property type="evidence" value="ECO:0007669"/>
    <property type="project" value="TreeGrafter"/>
</dbReference>
<keyword evidence="3 9" id="KW-0812">Transmembrane</keyword>
<accession>A0AAD9JS75</accession>
<evidence type="ECO:0000256" key="5">
    <source>
        <dbReference type="ARBA" id="ARBA00023065"/>
    </source>
</evidence>
<feature type="region of interest" description="Disordered" evidence="8">
    <location>
        <begin position="691"/>
        <end position="722"/>
    </location>
</feature>
<dbReference type="InterPro" id="IPR005821">
    <property type="entry name" value="Ion_trans_dom"/>
</dbReference>
<name>A0AAD9JS75_9ANNE</name>
<dbReference type="GO" id="GO:0034703">
    <property type="term" value="C:cation channel complex"/>
    <property type="evidence" value="ECO:0007669"/>
    <property type="project" value="TreeGrafter"/>
</dbReference>
<keyword evidence="5" id="KW-0406">Ion transport</keyword>
<dbReference type="PRINTS" id="PR01097">
    <property type="entry name" value="TRNSRECEPTRP"/>
</dbReference>
<protein>
    <recommendedName>
        <fullName evidence="10">Ion transport domain-containing protein</fullName>
    </recommendedName>
</protein>
<sequence length="853" mass="97189">MAHHAASGPRDRLRRADLIPRRTSTNEIKCSRYEISIGNALRCPASKFITHTLSHVCFLILLAAATFRLEDKTFPIKVQDLKEGRFEDLTHEEKVESLLKVNFRPANTLMTNVQICLMFWVLGLLWMECKQMHSSGIRVYFLDNYNWIDFTVLSLYMASYTLRFLVDHWIKEADNHYDGLHRAREHLLKRNYSMYERLRVEIFDDRTSPIHSYFMQASRFHWMPDDPEIVSDVLFAVANVLSIARTTYLMPAFEVLGPLQISLGRMLGDITRFLVVFTLVLFAFMVGLHNLYWYYGTQTYIIKDENGTDKIVHASEAFQGLPLTLYSLFWSMFGLVSVNSVEIKYPNKAPSVGSGDPRNTYTFPGGKHATSIVEGVGLFLFATYHVAIIIVLVNMLIAMMSHSFEDIQGDCDVEWKFARTRLWMNYIDEGSTLPVPFNLFPTIKSIKYGIRWCRDMISPGSEAVLDYEVAKRKTFIKKRRENVCHNLNIEAQDTNYADILQRLVRRYLFKLERQKDEGKENINIGGDSILTSTAATELYRPSGEKEMAFADEDVEESNVYSDSTGSSLVPPPPPASNLRRRMSVRGAAGALHAAGARRQSSVQGPAQVQLLAIPQLDAIQRSLKLLDVRLQHVQSNANDDQRMRDDVEHIRHIMSENQKVLHTIVTVLSSVQEEVRYLSVTVQKQQQNTLQIVPHRKKSNESKITNSSDDREKSSPLTKMEQSQIMAASDWHILAIRSRSSFIRSFGDLIRATGPVTQPPPSFKEIRPPSVEASRSLAYRPNTAPYRVSAQLNREECGHRSNETSSMSSVYVNAKGQSSIRSHSSCNSDFVISLIRYPSCVVEVPPHVPHLRC</sequence>
<dbReference type="EMBL" id="JAODUP010000179">
    <property type="protein sequence ID" value="KAK2157982.1"/>
    <property type="molecule type" value="Genomic_DNA"/>
</dbReference>
<keyword evidence="7" id="KW-0407">Ion channel</keyword>
<evidence type="ECO:0000256" key="9">
    <source>
        <dbReference type="SAM" id="Phobius"/>
    </source>
</evidence>
<dbReference type="GO" id="GO:0015279">
    <property type="term" value="F:store-operated calcium channel activity"/>
    <property type="evidence" value="ECO:0007669"/>
    <property type="project" value="TreeGrafter"/>
</dbReference>
<evidence type="ECO:0000259" key="10">
    <source>
        <dbReference type="Pfam" id="PF00520"/>
    </source>
</evidence>
<comment type="subcellular location">
    <subcellularLocation>
        <location evidence="1">Membrane</location>
        <topology evidence="1">Multi-pass membrane protein</topology>
    </subcellularLocation>
</comment>
<keyword evidence="4 9" id="KW-1133">Transmembrane helix</keyword>
<dbReference type="PANTHER" id="PTHR10117">
    <property type="entry name" value="TRANSIENT RECEPTOR POTENTIAL CHANNEL"/>
    <property type="match status" value="1"/>
</dbReference>
<dbReference type="Pfam" id="PF00520">
    <property type="entry name" value="Ion_trans"/>
    <property type="match status" value="1"/>
</dbReference>